<dbReference type="PROSITE" id="PS01124">
    <property type="entry name" value="HTH_ARAC_FAMILY_2"/>
    <property type="match status" value="1"/>
</dbReference>
<evidence type="ECO:0000256" key="1">
    <source>
        <dbReference type="ARBA" id="ARBA00023015"/>
    </source>
</evidence>
<feature type="domain" description="HTH araC/xylS-type" evidence="4">
    <location>
        <begin position="239"/>
        <end position="336"/>
    </location>
</feature>
<gene>
    <name evidence="5" type="ORF">SAMN06265373_103327</name>
</gene>
<dbReference type="SMART" id="SM00342">
    <property type="entry name" value="HTH_ARAC"/>
    <property type="match status" value="1"/>
</dbReference>
<keyword evidence="6" id="KW-1185">Reference proteome</keyword>
<evidence type="ECO:0000256" key="3">
    <source>
        <dbReference type="ARBA" id="ARBA00023163"/>
    </source>
</evidence>
<dbReference type="Proteomes" id="UP001157961">
    <property type="component" value="Unassembled WGS sequence"/>
</dbReference>
<name>A0ABY1NXW1_9RHOB</name>
<dbReference type="Pfam" id="PF12625">
    <property type="entry name" value="Arabinose_bd"/>
    <property type="match status" value="1"/>
</dbReference>
<organism evidence="5 6">
    <name type="scientific">Shimia sagamensis</name>
    <dbReference type="NCBI Taxonomy" id="1566352"/>
    <lineage>
        <taxon>Bacteria</taxon>
        <taxon>Pseudomonadati</taxon>
        <taxon>Pseudomonadota</taxon>
        <taxon>Alphaproteobacteria</taxon>
        <taxon>Rhodobacterales</taxon>
        <taxon>Roseobacteraceae</taxon>
    </lineage>
</organism>
<dbReference type="GO" id="GO:0003677">
    <property type="term" value="F:DNA binding"/>
    <property type="evidence" value="ECO:0007669"/>
    <property type="project" value="UniProtKB-KW"/>
</dbReference>
<sequence>MLAGYSAGMEQVRSVRFAYVSETLKRELGQQVADRLMRKVGRFPGTKSLATVNQEATLIRTACLEMNDPALGAKIGIGYRDAPTLSSYIAASSKTLREAVEGAAKFYTLADPTTALQLEDRDGGDALTVMSTDAALRSNDRFQEFLVFGALARIHSITRRGTRPTQVVFRHKALGDIRTYERIAGCAVRFGGSFNGVQFAAGVPEVRLETHDPVLVSHLQNLAETQLTARDEGAATVRDQVERLLVEALPGRFLTADQVAEQFGVTRRTLTRRLGTEGLNFRALCNDLRFRLAKAHLQDGRTVTETAFLLGYGDQATFSTAFKVWSGGAPSEYVAGQHGAEAV</sequence>
<dbReference type="PANTHER" id="PTHR47894:SF1">
    <property type="entry name" value="HTH-TYPE TRANSCRIPTIONAL REGULATOR VQSM"/>
    <property type="match status" value="1"/>
</dbReference>
<dbReference type="SUPFAM" id="SSF46689">
    <property type="entry name" value="Homeodomain-like"/>
    <property type="match status" value="1"/>
</dbReference>
<evidence type="ECO:0000259" key="4">
    <source>
        <dbReference type="PROSITE" id="PS01124"/>
    </source>
</evidence>
<dbReference type="EMBL" id="FXTY01000003">
    <property type="protein sequence ID" value="SMP18808.1"/>
    <property type="molecule type" value="Genomic_DNA"/>
</dbReference>
<accession>A0ABY1NXW1</accession>
<dbReference type="InterPro" id="IPR018060">
    <property type="entry name" value="HTH_AraC"/>
</dbReference>
<dbReference type="InterPro" id="IPR032687">
    <property type="entry name" value="AraC-type_N"/>
</dbReference>
<protein>
    <submittedName>
        <fullName evidence="5">AraC-type DNA-binding protein</fullName>
    </submittedName>
</protein>
<dbReference type="Pfam" id="PF12833">
    <property type="entry name" value="HTH_18"/>
    <property type="match status" value="1"/>
</dbReference>
<keyword evidence="2 5" id="KW-0238">DNA-binding</keyword>
<keyword evidence="1" id="KW-0805">Transcription regulation</keyword>
<proteinExistence type="predicted"/>
<comment type="caution">
    <text evidence="5">The sequence shown here is derived from an EMBL/GenBank/DDBJ whole genome shotgun (WGS) entry which is preliminary data.</text>
</comment>
<reference evidence="5 6" key="1">
    <citation type="submission" date="2017-05" db="EMBL/GenBank/DDBJ databases">
        <authorList>
            <person name="Varghese N."/>
            <person name="Submissions S."/>
        </authorList>
    </citation>
    <scope>NUCLEOTIDE SEQUENCE [LARGE SCALE GENOMIC DNA]</scope>
    <source>
        <strain evidence="5 6">DSM 29734</strain>
    </source>
</reference>
<evidence type="ECO:0000313" key="5">
    <source>
        <dbReference type="EMBL" id="SMP18808.1"/>
    </source>
</evidence>
<dbReference type="Gene3D" id="1.10.10.60">
    <property type="entry name" value="Homeodomain-like"/>
    <property type="match status" value="1"/>
</dbReference>
<keyword evidence="3" id="KW-0804">Transcription</keyword>
<dbReference type="InterPro" id="IPR009057">
    <property type="entry name" value="Homeodomain-like_sf"/>
</dbReference>
<evidence type="ECO:0000313" key="6">
    <source>
        <dbReference type="Proteomes" id="UP001157961"/>
    </source>
</evidence>
<dbReference type="PANTHER" id="PTHR47894">
    <property type="entry name" value="HTH-TYPE TRANSCRIPTIONAL REGULATOR GADX"/>
    <property type="match status" value="1"/>
</dbReference>
<evidence type="ECO:0000256" key="2">
    <source>
        <dbReference type="ARBA" id="ARBA00023125"/>
    </source>
</evidence>